<dbReference type="KEGG" id="sgn:SGRA_3032"/>
<proteinExistence type="predicted"/>
<keyword evidence="2" id="KW-1185">Reference proteome</keyword>
<gene>
    <name evidence="1" type="ordered locus">SGRA_3032</name>
</gene>
<dbReference type="STRING" id="984262.SGRA_3032"/>
<evidence type="ECO:0008006" key="3">
    <source>
        <dbReference type="Google" id="ProtNLM"/>
    </source>
</evidence>
<accession>H6KZI4</accession>
<protein>
    <recommendedName>
        <fullName evidence="3">STAS/SEC14 domain-containing protein</fullName>
    </recommendedName>
</protein>
<evidence type="ECO:0000313" key="1">
    <source>
        <dbReference type="EMBL" id="AFC25760.1"/>
    </source>
</evidence>
<dbReference type="Proteomes" id="UP000007519">
    <property type="component" value="Chromosome"/>
</dbReference>
<reference evidence="1 2" key="1">
    <citation type="journal article" date="2012" name="Stand. Genomic Sci.">
        <title>Complete genome sequencing and analysis of Saprospira grandis str. Lewin, a predatory marine bacterium.</title>
        <authorList>
            <person name="Saw J.H."/>
            <person name="Yuryev A."/>
            <person name="Kanbe M."/>
            <person name="Hou S."/>
            <person name="Young A.G."/>
            <person name="Aizawa S."/>
            <person name="Alam M."/>
        </authorList>
    </citation>
    <scope>NUCLEOTIDE SEQUENCE [LARGE SCALE GENOMIC DNA]</scope>
    <source>
        <strain evidence="1 2">Lewin</strain>
    </source>
</reference>
<evidence type="ECO:0000313" key="2">
    <source>
        <dbReference type="Proteomes" id="UP000007519"/>
    </source>
</evidence>
<dbReference type="EMBL" id="CP002831">
    <property type="protein sequence ID" value="AFC25760.1"/>
    <property type="molecule type" value="Genomic_DNA"/>
</dbReference>
<dbReference type="RefSeq" id="WP_015693360.1">
    <property type="nucleotide sequence ID" value="NC_016940.1"/>
</dbReference>
<organism evidence="1 2">
    <name type="scientific">Saprospira grandis (strain Lewin)</name>
    <dbReference type="NCBI Taxonomy" id="984262"/>
    <lineage>
        <taxon>Bacteria</taxon>
        <taxon>Pseudomonadati</taxon>
        <taxon>Bacteroidota</taxon>
        <taxon>Saprospiria</taxon>
        <taxon>Saprospirales</taxon>
        <taxon>Saprospiraceae</taxon>
        <taxon>Saprospira</taxon>
    </lineage>
</organism>
<dbReference type="AlphaFoldDB" id="H6KZI4"/>
<name>H6KZI4_SAPGL</name>
<dbReference type="OrthoDB" id="9825500at2"/>
<dbReference type="HOGENOM" id="CLU_1905283_0_0_10"/>
<sequence length="133" mass="15540">MDNFMELKGISLHYHPKEHFIEGKFTGVALIDTGAQAMQAIIATIEKHNCPYVFFDVSETLSMLTTAENFEFATSLMEMGFLDDRYRWSIYYKADPHIYEMLHNVIKMQSIAHLYIDNDKESAMKWLMDQKNS</sequence>